<dbReference type="Pfam" id="PF04851">
    <property type="entry name" value="ResIII"/>
    <property type="match status" value="1"/>
</dbReference>
<evidence type="ECO:0008006" key="6">
    <source>
        <dbReference type="Google" id="ProtNLM"/>
    </source>
</evidence>
<dbReference type="CDD" id="cd18785">
    <property type="entry name" value="SF2_C"/>
    <property type="match status" value="1"/>
</dbReference>
<reference evidence="4 5" key="1">
    <citation type="journal article" date="2015" name="Genome Announc.">
        <title>Complete Genome Sequence and Annotation of Corynebacterium singulare DSM 44357, Isolated from a Human Semen Specimen.</title>
        <authorList>
            <person name="Merten M."/>
            <person name="Brinkrolf K."/>
            <person name="Albersmeier A."/>
            <person name="Kutter Y."/>
            <person name="Ruckert C."/>
            <person name="Tauch A."/>
        </authorList>
    </citation>
    <scope>NUCLEOTIDE SEQUENCE [LARGE SCALE GENOMIC DNA]</scope>
    <source>
        <strain evidence="4">IBS B52218</strain>
    </source>
</reference>
<dbReference type="Proteomes" id="UP000031890">
    <property type="component" value="Chromosome"/>
</dbReference>
<dbReference type="InterPro" id="IPR027417">
    <property type="entry name" value="P-loop_NTPase"/>
</dbReference>
<protein>
    <recommendedName>
        <fullName evidence="6">DNA/RNA helicase, superfamily II</fullName>
    </recommendedName>
</protein>
<dbReference type="RefSeq" id="WP_042531771.1">
    <property type="nucleotide sequence ID" value="NZ_CP010827.1"/>
</dbReference>
<dbReference type="InterPro" id="IPR050742">
    <property type="entry name" value="Helicase_Restrict-Modif_Enz"/>
</dbReference>
<dbReference type="EMBL" id="CP010827">
    <property type="protein sequence ID" value="AJI79464.1"/>
    <property type="molecule type" value="Genomic_DNA"/>
</dbReference>
<dbReference type="GO" id="GO:0003677">
    <property type="term" value="F:DNA binding"/>
    <property type="evidence" value="ECO:0007669"/>
    <property type="project" value="InterPro"/>
</dbReference>
<dbReference type="InterPro" id="IPR006935">
    <property type="entry name" value="Helicase/UvrB_N"/>
</dbReference>
<dbReference type="OrthoDB" id="9776021at2"/>
<dbReference type="Pfam" id="PF22548">
    <property type="entry name" value="AEP-TOTE"/>
    <property type="match status" value="1"/>
</dbReference>
<feature type="region of interest" description="Disordered" evidence="1">
    <location>
        <begin position="27"/>
        <end position="51"/>
    </location>
</feature>
<organism evidence="4 5">
    <name type="scientific">Corynebacterium singulare</name>
    <dbReference type="NCBI Taxonomy" id="161899"/>
    <lineage>
        <taxon>Bacteria</taxon>
        <taxon>Bacillati</taxon>
        <taxon>Actinomycetota</taxon>
        <taxon>Actinomycetes</taxon>
        <taxon>Mycobacteriales</taxon>
        <taxon>Corynebacteriaceae</taxon>
        <taxon>Corynebacterium</taxon>
    </lineage>
</organism>
<proteinExistence type="predicted"/>
<dbReference type="PANTHER" id="PTHR47396:SF1">
    <property type="entry name" value="ATP-DEPENDENT HELICASE IRC3-RELATED"/>
    <property type="match status" value="1"/>
</dbReference>
<feature type="domain" description="Helicase C-terminal" evidence="3">
    <location>
        <begin position="604"/>
        <end position="754"/>
    </location>
</feature>
<dbReference type="AlphaFoldDB" id="A0A0B6F2P1"/>
<dbReference type="SUPFAM" id="SSF52540">
    <property type="entry name" value="P-loop containing nucleoside triphosphate hydrolases"/>
    <property type="match status" value="1"/>
</dbReference>
<dbReference type="SMART" id="SM00490">
    <property type="entry name" value="HELICc"/>
    <property type="match status" value="1"/>
</dbReference>
<dbReference type="GO" id="GO:0005524">
    <property type="term" value="F:ATP binding"/>
    <property type="evidence" value="ECO:0007669"/>
    <property type="project" value="InterPro"/>
</dbReference>
<name>A0A0B6F2P1_9CORY</name>
<dbReference type="PANTHER" id="PTHR47396">
    <property type="entry name" value="TYPE I RESTRICTION ENZYME ECOKI R PROTEIN"/>
    <property type="match status" value="1"/>
</dbReference>
<dbReference type="STRING" id="161899.CSING_09745"/>
<dbReference type="HOGENOM" id="CLU_011771_1_0_11"/>
<dbReference type="GO" id="GO:0016787">
    <property type="term" value="F:hydrolase activity"/>
    <property type="evidence" value="ECO:0007669"/>
    <property type="project" value="InterPro"/>
</dbReference>
<evidence type="ECO:0000259" key="3">
    <source>
        <dbReference type="PROSITE" id="PS51194"/>
    </source>
</evidence>
<dbReference type="GO" id="GO:0005829">
    <property type="term" value="C:cytosol"/>
    <property type="evidence" value="ECO:0007669"/>
    <property type="project" value="TreeGrafter"/>
</dbReference>
<feature type="domain" description="Helicase ATP-binding" evidence="2">
    <location>
        <begin position="411"/>
        <end position="559"/>
    </location>
</feature>
<sequence>MTEQERLRALETRVSELESQVAQLLQTLGHTPSRPSTADTPPPATVHTERRSPEEKIALFMDYFTGRTDVYAVAKSTAGKKAWYPASNGYYDRRNPNLKPLTPKVIEGHLRRDNRFHVGLYPLCTDDSCRLLCCDFDDDDFKQAARAYAEECRNQGLDPLIEVSRSGNGAHVWVFFGEPIPASLARSVGIGLLAKASPDSYFSSFDRFFPSQDTLPAKGRGFGNLIALPLAGHHRSEGTTVFVDHEFQPLPDQFEALARTKKSTLSELKRIYAVLQPDPETSLPQAPTREELKKLKAAGKVHVTHDSHVHVDLSGVDATTRTALRHLGAIANPQFYIKQAQRFSTFGTPRLIVRFDEKDQVLTLDRGTLDDVLGILKTAGYTAVRRGRTPKPRRIDASFVGELRPYQQSAVKKVLKHKSGMLIAPPGTGKTVMACAIIAERSVPTAVIVPSRELATQWRQALKQFLPEVQIGQYSGAKKKLSGVVDIVTAQSISRNDSKTGFLSTYGHIIVDECHRVGAAGLTNVLAHLNVRFMLGMTATPYRSDGLDKLLPLICGPIRHTVELERPGRRDYVVHNTEFTYDAPYLFWPDLDTALAADAHRNQLIADVITRAAQDEQNVLVLVKRREHLAALNALLSDAPFPVLQLHGGQKASERQAVREKLAATPHFVLLAMSQVAGEGIDLPALDTLVLAAPVSFRGVVIQQVGRITRDADDKENVSATVHDFLDTNVPALASAFRKRSSTIAKQGFTRNDI</sequence>
<dbReference type="CDD" id="cd17926">
    <property type="entry name" value="DEXHc_RE"/>
    <property type="match status" value="1"/>
</dbReference>
<dbReference type="InterPro" id="IPR014001">
    <property type="entry name" value="Helicase_ATP-bd"/>
</dbReference>
<dbReference type="InterPro" id="IPR001650">
    <property type="entry name" value="Helicase_C-like"/>
</dbReference>
<evidence type="ECO:0000256" key="1">
    <source>
        <dbReference type="SAM" id="MobiDB-lite"/>
    </source>
</evidence>
<dbReference type="SMART" id="SM00487">
    <property type="entry name" value="DEXDc"/>
    <property type="match status" value="1"/>
</dbReference>
<feature type="compositionally biased region" description="Polar residues" evidence="1">
    <location>
        <begin position="27"/>
        <end position="39"/>
    </location>
</feature>
<dbReference type="KEGG" id="csx:CSING_09745"/>
<dbReference type="InterPro" id="IPR054347">
    <property type="entry name" value="TOTE_primase"/>
</dbReference>
<accession>A0A0B6F2P1</accession>
<dbReference type="PROSITE" id="PS51192">
    <property type="entry name" value="HELICASE_ATP_BIND_1"/>
    <property type="match status" value="1"/>
</dbReference>
<dbReference type="Gene3D" id="3.40.50.300">
    <property type="entry name" value="P-loop containing nucleotide triphosphate hydrolases"/>
    <property type="match status" value="2"/>
</dbReference>
<dbReference type="Pfam" id="PF00271">
    <property type="entry name" value="Helicase_C"/>
    <property type="match status" value="1"/>
</dbReference>
<evidence type="ECO:0000259" key="2">
    <source>
        <dbReference type="PROSITE" id="PS51192"/>
    </source>
</evidence>
<dbReference type="PROSITE" id="PS51194">
    <property type="entry name" value="HELICASE_CTER"/>
    <property type="match status" value="1"/>
</dbReference>
<evidence type="ECO:0000313" key="4">
    <source>
        <dbReference type="EMBL" id="AJI79464.1"/>
    </source>
</evidence>
<gene>
    <name evidence="4" type="ORF">CSING_09745</name>
</gene>
<evidence type="ECO:0000313" key="5">
    <source>
        <dbReference type="Proteomes" id="UP000031890"/>
    </source>
</evidence>